<keyword evidence="2" id="KW-0238">DNA-binding</keyword>
<evidence type="ECO:0000256" key="2">
    <source>
        <dbReference type="ARBA" id="ARBA00023125"/>
    </source>
</evidence>
<dbReference type="PRINTS" id="PR00778">
    <property type="entry name" value="HTHARSR"/>
</dbReference>
<dbReference type="GO" id="GO:0003677">
    <property type="term" value="F:DNA binding"/>
    <property type="evidence" value="ECO:0007669"/>
    <property type="project" value="UniProtKB-KW"/>
</dbReference>
<evidence type="ECO:0000256" key="3">
    <source>
        <dbReference type="ARBA" id="ARBA00023163"/>
    </source>
</evidence>
<evidence type="ECO:0000313" key="6">
    <source>
        <dbReference type="Proteomes" id="UP000035721"/>
    </source>
</evidence>
<dbReference type="GO" id="GO:0003700">
    <property type="term" value="F:DNA-binding transcription factor activity"/>
    <property type="evidence" value="ECO:0007669"/>
    <property type="project" value="InterPro"/>
</dbReference>
<dbReference type="InterPro" id="IPR011991">
    <property type="entry name" value="ArsR-like_HTH"/>
</dbReference>
<dbReference type="PROSITE" id="PS50987">
    <property type="entry name" value="HTH_ARSR_2"/>
    <property type="match status" value="1"/>
</dbReference>
<dbReference type="Pfam" id="PF01022">
    <property type="entry name" value="HTH_5"/>
    <property type="match status" value="1"/>
</dbReference>
<evidence type="ECO:0000256" key="1">
    <source>
        <dbReference type="ARBA" id="ARBA00023015"/>
    </source>
</evidence>
<dbReference type="PANTHER" id="PTHR33154:SF33">
    <property type="entry name" value="TRANSCRIPTIONAL REPRESSOR SDPR"/>
    <property type="match status" value="1"/>
</dbReference>
<dbReference type="InterPro" id="IPR001845">
    <property type="entry name" value="HTH_ArsR_DNA-bd_dom"/>
</dbReference>
<feature type="domain" description="HTH arsR-type" evidence="4">
    <location>
        <begin position="14"/>
        <end position="109"/>
    </location>
</feature>
<dbReference type="OrthoDB" id="3401849at2"/>
<protein>
    <submittedName>
        <fullName evidence="5">Transcriptional regulator, ArsR family (Modular protein)</fullName>
    </submittedName>
</protein>
<reference evidence="5 6" key="1">
    <citation type="journal article" date="2013" name="ISME J.">
        <title>A metabolic model for members of the genus Tetrasphaera involved in enhanced biological phosphorus removal.</title>
        <authorList>
            <person name="Kristiansen R."/>
            <person name="Nguyen H.T.T."/>
            <person name="Saunders A.M."/>
            <person name="Nielsen J.L."/>
            <person name="Wimmer R."/>
            <person name="Le V.Q."/>
            <person name="McIlroy S.J."/>
            <person name="Petrovski S."/>
            <person name="Seviour R.J."/>
            <person name="Calteau A."/>
            <person name="Nielsen K.L."/>
            <person name="Nielsen P.H."/>
        </authorList>
    </citation>
    <scope>NUCLEOTIDE SEQUENCE [LARGE SCALE GENOMIC DNA]</scope>
    <source>
        <strain evidence="5 6">T1-X7</strain>
    </source>
</reference>
<name>A0A077LTI8_9MICO</name>
<dbReference type="EMBL" id="CAJB01000057">
    <property type="protein sequence ID" value="CCH76863.1"/>
    <property type="molecule type" value="Genomic_DNA"/>
</dbReference>
<evidence type="ECO:0000259" key="4">
    <source>
        <dbReference type="PROSITE" id="PS50987"/>
    </source>
</evidence>
<keyword evidence="3" id="KW-0804">Transcription</keyword>
<dbReference type="SUPFAM" id="SSF46785">
    <property type="entry name" value="Winged helix' DNA-binding domain"/>
    <property type="match status" value="1"/>
</dbReference>
<dbReference type="PANTHER" id="PTHR33154">
    <property type="entry name" value="TRANSCRIPTIONAL REGULATOR, ARSR FAMILY"/>
    <property type="match status" value="1"/>
</dbReference>
<dbReference type="SMART" id="SM00418">
    <property type="entry name" value="HTH_ARSR"/>
    <property type="match status" value="1"/>
</dbReference>
<keyword evidence="6" id="KW-1185">Reference proteome</keyword>
<dbReference type="RefSeq" id="WP_048550102.1">
    <property type="nucleotide sequence ID" value="NZ_HF570958.1"/>
</dbReference>
<gene>
    <name evidence="5" type="ORF">BN12_150037</name>
</gene>
<dbReference type="Proteomes" id="UP000035721">
    <property type="component" value="Unassembled WGS sequence"/>
</dbReference>
<organism evidence="5 6">
    <name type="scientific">Nostocoides japonicum T1-X7</name>
    <dbReference type="NCBI Taxonomy" id="1194083"/>
    <lineage>
        <taxon>Bacteria</taxon>
        <taxon>Bacillati</taxon>
        <taxon>Actinomycetota</taxon>
        <taxon>Actinomycetes</taxon>
        <taxon>Micrococcales</taxon>
        <taxon>Intrasporangiaceae</taxon>
        <taxon>Nostocoides</taxon>
    </lineage>
</organism>
<proteinExistence type="predicted"/>
<dbReference type="InterPro" id="IPR036388">
    <property type="entry name" value="WH-like_DNA-bd_sf"/>
</dbReference>
<evidence type="ECO:0000313" key="5">
    <source>
        <dbReference type="EMBL" id="CCH76863.1"/>
    </source>
</evidence>
<dbReference type="InterPro" id="IPR051081">
    <property type="entry name" value="HTH_MetalResp_TranReg"/>
</dbReference>
<dbReference type="AlphaFoldDB" id="A0A077LTI8"/>
<comment type="caution">
    <text evidence="5">The sequence shown here is derived from an EMBL/GenBank/DDBJ whole genome shotgun (WGS) entry which is preliminary data.</text>
</comment>
<sequence>MTMTSALSVRSEEGAVDARVAAACLFHGFGDPHRIAILQHLALGEHRVVDLTAHLGLAQSTVSKHLACLRDCGLVTSRPEGRASVYALTHAAGLMDLWAAAERLLALTGERVVLCETYGADTLPAGDGAR</sequence>
<dbReference type="InterPro" id="IPR036390">
    <property type="entry name" value="WH_DNA-bd_sf"/>
</dbReference>
<dbReference type="NCBIfam" id="NF033788">
    <property type="entry name" value="HTH_metalloreg"/>
    <property type="match status" value="1"/>
</dbReference>
<dbReference type="CDD" id="cd00090">
    <property type="entry name" value="HTH_ARSR"/>
    <property type="match status" value="1"/>
</dbReference>
<accession>A0A077LTI8</accession>
<dbReference type="Gene3D" id="1.10.10.10">
    <property type="entry name" value="Winged helix-like DNA-binding domain superfamily/Winged helix DNA-binding domain"/>
    <property type="match status" value="1"/>
</dbReference>
<keyword evidence="1" id="KW-0805">Transcription regulation</keyword>
<dbReference type="STRING" id="1194083.BN12_150037"/>